<dbReference type="PANTHER" id="PTHR48081">
    <property type="entry name" value="AB HYDROLASE SUPERFAMILY PROTEIN C4A8.06C"/>
    <property type="match status" value="1"/>
</dbReference>
<name>A0ABW7UNN0_9ACTN</name>
<evidence type="ECO:0000313" key="5">
    <source>
        <dbReference type="Proteomes" id="UP001611548"/>
    </source>
</evidence>
<dbReference type="Gene3D" id="3.40.50.1820">
    <property type="entry name" value="alpha/beta hydrolase"/>
    <property type="match status" value="1"/>
</dbReference>
<dbReference type="InterPro" id="IPR050300">
    <property type="entry name" value="GDXG_lipolytic_enzyme"/>
</dbReference>
<proteinExistence type="predicted"/>
<keyword evidence="5" id="KW-1185">Reference proteome</keyword>
<evidence type="ECO:0000256" key="2">
    <source>
        <dbReference type="SAM" id="MobiDB-lite"/>
    </source>
</evidence>
<sequence length="327" mass="34088">MPEPDTERQPGPAGRVEGAADRAGAAEQAAEDAEMAAAMAHPVVPPDATVPYGEHPDQIVDFHAPRDAGTGPAPLVVFLHGGAWRAPYDRHHCSPLAAHLAAHGYAVAAVEYRRGQAAEAAPPLAGRWPDTLDDLATAIDRIPTLVAELAATAPFPWGRVDARRLVLSGHSAGGHLALWAAARHRQPADSPWHLTSPPPVRGVVALAPIADFTSARELGVCSDAVVQFLGGPGEFEARRPYADPATTLPTGIATTIVHGTTDITVPPQVSTAFADAAEAAGEPVRLVLLDRTGHFPLIDPAAPAARTVLAEIERLAPRPPSGPARHP</sequence>
<dbReference type="Proteomes" id="UP001611548">
    <property type="component" value="Unassembled WGS sequence"/>
</dbReference>
<dbReference type="GO" id="GO:0016787">
    <property type="term" value="F:hydrolase activity"/>
    <property type="evidence" value="ECO:0007669"/>
    <property type="project" value="UniProtKB-KW"/>
</dbReference>
<dbReference type="InterPro" id="IPR029058">
    <property type="entry name" value="AB_hydrolase_fold"/>
</dbReference>
<feature type="domain" description="BD-FAE-like" evidence="3">
    <location>
        <begin position="61"/>
        <end position="275"/>
    </location>
</feature>
<comment type="caution">
    <text evidence="4">The sequence shown here is derived from an EMBL/GenBank/DDBJ whole genome shotgun (WGS) entry which is preliminary data.</text>
</comment>
<dbReference type="Pfam" id="PF20434">
    <property type="entry name" value="BD-FAE"/>
    <property type="match status" value="1"/>
</dbReference>
<dbReference type="SUPFAM" id="SSF53474">
    <property type="entry name" value="alpha/beta-Hydrolases"/>
    <property type="match status" value="1"/>
</dbReference>
<reference evidence="4 5" key="1">
    <citation type="submission" date="2024-10" db="EMBL/GenBank/DDBJ databases">
        <title>The Natural Products Discovery Center: Release of the First 8490 Sequenced Strains for Exploring Actinobacteria Biosynthetic Diversity.</title>
        <authorList>
            <person name="Kalkreuter E."/>
            <person name="Kautsar S.A."/>
            <person name="Yang D."/>
            <person name="Bader C.D."/>
            <person name="Teijaro C.N."/>
            <person name="Fluegel L."/>
            <person name="Davis C.M."/>
            <person name="Simpson J.R."/>
            <person name="Lauterbach L."/>
            <person name="Steele A.D."/>
            <person name="Gui C."/>
            <person name="Meng S."/>
            <person name="Li G."/>
            <person name="Viehrig K."/>
            <person name="Ye F."/>
            <person name="Su P."/>
            <person name="Kiefer A.F."/>
            <person name="Nichols A."/>
            <person name="Cepeda A.J."/>
            <person name="Yan W."/>
            <person name="Fan B."/>
            <person name="Jiang Y."/>
            <person name="Adhikari A."/>
            <person name="Zheng C.-J."/>
            <person name="Schuster L."/>
            <person name="Cowan T.M."/>
            <person name="Smanski M.J."/>
            <person name="Chevrette M.G."/>
            <person name="De Carvalho L.P.S."/>
            <person name="Shen B."/>
        </authorList>
    </citation>
    <scope>NUCLEOTIDE SEQUENCE [LARGE SCALE GENOMIC DNA]</scope>
    <source>
        <strain evidence="4 5">NPDC020327</strain>
    </source>
</reference>
<evidence type="ECO:0000259" key="3">
    <source>
        <dbReference type="Pfam" id="PF20434"/>
    </source>
</evidence>
<dbReference type="RefSeq" id="WP_055470315.1">
    <property type="nucleotide sequence ID" value="NZ_JBIRWE010000003.1"/>
</dbReference>
<gene>
    <name evidence="4" type="ORF">ACH429_09040</name>
</gene>
<feature type="region of interest" description="Disordered" evidence="2">
    <location>
        <begin position="1"/>
        <end position="31"/>
    </location>
</feature>
<protein>
    <submittedName>
        <fullName evidence="4">Alpha/beta hydrolase</fullName>
    </submittedName>
</protein>
<accession>A0ABW7UNN0</accession>
<feature type="compositionally biased region" description="Low complexity" evidence="2">
    <location>
        <begin position="13"/>
        <end position="28"/>
    </location>
</feature>
<keyword evidence="1 4" id="KW-0378">Hydrolase</keyword>
<organism evidence="4 5">
    <name type="scientific">Streptomyces pathocidini</name>
    <dbReference type="NCBI Taxonomy" id="1650571"/>
    <lineage>
        <taxon>Bacteria</taxon>
        <taxon>Bacillati</taxon>
        <taxon>Actinomycetota</taxon>
        <taxon>Actinomycetes</taxon>
        <taxon>Kitasatosporales</taxon>
        <taxon>Streptomycetaceae</taxon>
        <taxon>Streptomyces</taxon>
    </lineage>
</organism>
<evidence type="ECO:0000313" key="4">
    <source>
        <dbReference type="EMBL" id="MFI1964256.1"/>
    </source>
</evidence>
<dbReference type="EMBL" id="JBIRWE010000003">
    <property type="protein sequence ID" value="MFI1964256.1"/>
    <property type="molecule type" value="Genomic_DNA"/>
</dbReference>
<dbReference type="InterPro" id="IPR049492">
    <property type="entry name" value="BD-FAE-like_dom"/>
</dbReference>
<evidence type="ECO:0000256" key="1">
    <source>
        <dbReference type="ARBA" id="ARBA00022801"/>
    </source>
</evidence>